<evidence type="ECO:0000313" key="2">
    <source>
        <dbReference type="Proteomes" id="UP000308697"/>
    </source>
</evidence>
<sequence length="95" mass="10475">MRVLLSTYRGRGDVEPVMGPAVQLQLQLQLQFRVLGAEVLGCPPPGWAERPADSSEGRRPRMRTCWTRGSRELEAPVLRSASAVRRSTAASEVSQ</sequence>
<gene>
    <name evidence="1" type="ORF">FCH28_13765</name>
</gene>
<accession>A0A4U0NIZ0</accession>
<reference evidence="1 2" key="1">
    <citation type="submission" date="2019-04" db="EMBL/GenBank/DDBJ databases">
        <title>Streptomyces piniterrae sp. nov., a heliquinomycin-producing actinomycete isolated from rhizosphere soil of Pinus yunnanensis.</title>
        <authorList>
            <person name="Zhuang X."/>
            <person name="Zhao J."/>
        </authorList>
    </citation>
    <scope>NUCLEOTIDE SEQUENCE [LARGE SCALE GENOMIC DNA]</scope>
    <source>
        <strain evidence="2">jys28</strain>
    </source>
</reference>
<protein>
    <submittedName>
        <fullName evidence="1">Uncharacterized protein</fullName>
    </submittedName>
</protein>
<evidence type="ECO:0000313" key="1">
    <source>
        <dbReference type="EMBL" id="TJZ54241.1"/>
    </source>
</evidence>
<name>A0A4U0NIZ0_9ACTN</name>
<proteinExistence type="predicted"/>
<dbReference type="OrthoDB" id="3253247at2"/>
<dbReference type="AlphaFoldDB" id="A0A4U0NIZ0"/>
<organism evidence="1 2">
    <name type="scientific">Streptomyces piniterrae</name>
    <dbReference type="NCBI Taxonomy" id="2571125"/>
    <lineage>
        <taxon>Bacteria</taxon>
        <taxon>Bacillati</taxon>
        <taxon>Actinomycetota</taxon>
        <taxon>Actinomycetes</taxon>
        <taxon>Kitasatosporales</taxon>
        <taxon>Streptomycetaceae</taxon>
        <taxon>Streptomyces</taxon>
    </lineage>
</organism>
<dbReference type="EMBL" id="SUMB01000004">
    <property type="protein sequence ID" value="TJZ54241.1"/>
    <property type="molecule type" value="Genomic_DNA"/>
</dbReference>
<comment type="caution">
    <text evidence="1">The sequence shown here is derived from an EMBL/GenBank/DDBJ whole genome shotgun (WGS) entry which is preliminary data.</text>
</comment>
<keyword evidence="2" id="KW-1185">Reference proteome</keyword>
<dbReference type="Proteomes" id="UP000308697">
    <property type="component" value="Unassembled WGS sequence"/>
</dbReference>